<evidence type="ECO:0000313" key="1">
    <source>
        <dbReference type="EMBL" id="CAK9436423.1"/>
    </source>
</evidence>
<evidence type="ECO:0000313" key="2">
    <source>
        <dbReference type="Proteomes" id="UP001497383"/>
    </source>
</evidence>
<name>A0ABP0ZH72_9ASCO</name>
<dbReference type="RefSeq" id="XP_066827919.1">
    <property type="nucleotide sequence ID" value="XM_066976961.1"/>
</dbReference>
<organism evidence="1 2">
    <name type="scientific">Lodderomyces beijingensis</name>
    <dbReference type="NCBI Taxonomy" id="1775926"/>
    <lineage>
        <taxon>Eukaryota</taxon>
        <taxon>Fungi</taxon>
        <taxon>Dikarya</taxon>
        <taxon>Ascomycota</taxon>
        <taxon>Saccharomycotina</taxon>
        <taxon>Pichiomycetes</taxon>
        <taxon>Debaryomycetaceae</taxon>
        <taxon>Candida/Lodderomyces clade</taxon>
        <taxon>Lodderomyces</taxon>
    </lineage>
</organism>
<gene>
    <name evidence="1" type="ORF">LODBEIA_P09810</name>
</gene>
<sequence length="219" mass="25069">MRMKKVPNSIKKYLKYSVGFRCKIIPPPRTASELNFILQNLQKFATIDYLSCTPLTRKCSSSDFDSDFIIKILFNPCQQKSLFSPMFSGDDYPKPNGQSESTKSALRAALVQKLKNIVSIPRYQGIEHDEDYLKHGKAIELHHQLASINSQSHHSGVRNINYKLSTSTMDNPIISFIGCDPEVDQTMLRNSIRQNFQLFHKFEKIEIDSHGSDNLLKLQ</sequence>
<reference evidence="1 2" key="1">
    <citation type="submission" date="2024-03" db="EMBL/GenBank/DDBJ databases">
        <authorList>
            <person name="Brejova B."/>
        </authorList>
    </citation>
    <scope>NUCLEOTIDE SEQUENCE [LARGE SCALE GENOMIC DNA]</scope>
    <source>
        <strain evidence="1 2">CBS 14171</strain>
    </source>
</reference>
<dbReference type="GeneID" id="92206177"/>
<keyword evidence="2" id="KW-1185">Reference proteome</keyword>
<accession>A0ABP0ZH72</accession>
<proteinExistence type="predicted"/>
<protein>
    <submittedName>
        <fullName evidence="1">Uncharacterized protein</fullName>
    </submittedName>
</protein>
<dbReference type="Proteomes" id="UP001497383">
    <property type="component" value="Chromosome 1"/>
</dbReference>
<dbReference type="EMBL" id="OZ022405">
    <property type="protein sequence ID" value="CAK9436423.1"/>
    <property type="molecule type" value="Genomic_DNA"/>
</dbReference>